<dbReference type="FunCoup" id="Q0F1U1">
    <property type="interactions" value="416"/>
</dbReference>
<evidence type="ECO:0000256" key="3">
    <source>
        <dbReference type="ARBA" id="ARBA00022723"/>
    </source>
</evidence>
<dbReference type="PANTHER" id="PTHR19288">
    <property type="entry name" value="4-NITROPHENYLPHOSPHATASE-RELATED"/>
    <property type="match status" value="1"/>
</dbReference>
<keyword evidence="7" id="KW-1185">Reference proteome</keyword>
<dbReference type="SUPFAM" id="SSF56784">
    <property type="entry name" value="HAD-like"/>
    <property type="match status" value="1"/>
</dbReference>
<dbReference type="Proteomes" id="UP000005297">
    <property type="component" value="Unassembled WGS sequence"/>
</dbReference>
<evidence type="ECO:0000256" key="5">
    <source>
        <dbReference type="ARBA" id="ARBA00039666"/>
    </source>
</evidence>
<comment type="caution">
    <text evidence="6">The sequence shown here is derived from an EMBL/GenBank/DDBJ whole genome shotgun (WGS) entry which is preliminary data.</text>
</comment>
<reference evidence="6 7" key="1">
    <citation type="submission" date="2006-09" db="EMBL/GenBank/DDBJ databases">
        <authorList>
            <person name="Emerson D."/>
            <person name="Ferriera S."/>
            <person name="Johnson J."/>
            <person name="Kravitz S."/>
            <person name="Halpern A."/>
            <person name="Remington K."/>
            <person name="Beeson K."/>
            <person name="Tran B."/>
            <person name="Rogers Y.-H."/>
            <person name="Friedman R."/>
            <person name="Venter J.C."/>
        </authorList>
    </citation>
    <scope>NUCLEOTIDE SEQUENCE [LARGE SCALE GENOMIC DNA]</scope>
    <source>
        <strain evidence="6 7">PV-1</strain>
    </source>
</reference>
<dbReference type="GO" id="GO:0016791">
    <property type="term" value="F:phosphatase activity"/>
    <property type="evidence" value="ECO:0007669"/>
    <property type="project" value="InterPro"/>
</dbReference>
<evidence type="ECO:0000256" key="4">
    <source>
        <dbReference type="ARBA" id="ARBA00022842"/>
    </source>
</evidence>
<dbReference type="RefSeq" id="WP_009850828.1">
    <property type="nucleotide sequence ID" value="NZ_DS022295.1"/>
</dbReference>
<gene>
    <name evidence="6" type="ORF">SPV1_02637</name>
</gene>
<dbReference type="Gene3D" id="3.40.50.1000">
    <property type="entry name" value="HAD superfamily/HAD-like"/>
    <property type="match status" value="2"/>
</dbReference>
<dbReference type="Pfam" id="PF13344">
    <property type="entry name" value="Hydrolase_6"/>
    <property type="match status" value="1"/>
</dbReference>
<keyword evidence="3" id="KW-0479">Metal-binding</keyword>
<protein>
    <recommendedName>
        <fullName evidence="5">Haloacid dehalogenase-like hydrolase domain-containing protein 2</fullName>
    </recommendedName>
</protein>
<evidence type="ECO:0000313" key="7">
    <source>
        <dbReference type="Proteomes" id="UP000005297"/>
    </source>
</evidence>
<comment type="similarity">
    <text evidence="2">Belongs to the HAD-like hydrolase superfamily.</text>
</comment>
<organism evidence="6 7">
    <name type="scientific">Mariprofundus ferrooxydans PV-1</name>
    <dbReference type="NCBI Taxonomy" id="314345"/>
    <lineage>
        <taxon>Bacteria</taxon>
        <taxon>Pseudomonadati</taxon>
        <taxon>Pseudomonadota</taxon>
        <taxon>Candidatius Mariprofundia</taxon>
        <taxon>Mariprofundales</taxon>
        <taxon>Mariprofundaceae</taxon>
        <taxon>Mariprofundus</taxon>
    </lineage>
</organism>
<dbReference type="AlphaFoldDB" id="Q0F1U1"/>
<dbReference type="HOGENOM" id="CLU_043473_1_2_0"/>
<dbReference type="PANTHER" id="PTHR19288:SF46">
    <property type="entry name" value="HALOACID DEHALOGENASE-LIKE HYDROLASE DOMAIN-CONTAINING PROTEIN 2"/>
    <property type="match status" value="1"/>
</dbReference>
<evidence type="ECO:0000256" key="1">
    <source>
        <dbReference type="ARBA" id="ARBA00001946"/>
    </source>
</evidence>
<sequence>MKLDQSAEIRAVLFDLDGVLYIGNALLPGAAESVQYIKDLGLSVAGVTNTTTSPRRAIAKKLADLGIPMDPDNIYTPAALAVQAIGTSTAQLYVQDALLEDFSTVELTKEKPDFIVMGDLGDRGYTPAILHRIFNQVMDGATLLALHKNRFWQKPDGLHLDIGPFVTAIEYATGTQAIVLGKPSQAFFHGVCIALHVHPEAALMIGDDIESDIAGAQQAGLHTALVQTGKYRQAFVEQTGIRADLILPSIASLPEALRQL</sequence>
<proteinExistence type="inferred from homology"/>
<evidence type="ECO:0000313" key="6">
    <source>
        <dbReference type="EMBL" id="EAU55809.1"/>
    </source>
</evidence>
<comment type="cofactor">
    <cofactor evidence="1">
        <name>Mg(2+)</name>
        <dbReference type="ChEBI" id="CHEBI:18420"/>
    </cofactor>
</comment>
<dbReference type="GO" id="GO:0005737">
    <property type="term" value="C:cytoplasm"/>
    <property type="evidence" value="ECO:0007669"/>
    <property type="project" value="TreeGrafter"/>
</dbReference>
<dbReference type="InterPro" id="IPR006355">
    <property type="entry name" value="LHPP/HDHD2"/>
</dbReference>
<dbReference type="InParanoid" id="Q0F1U1"/>
<dbReference type="InterPro" id="IPR023214">
    <property type="entry name" value="HAD_sf"/>
</dbReference>
<name>Q0F1U1_9PROT</name>
<dbReference type="OrthoDB" id="148966at2"/>
<dbReference type="NCBIfam" id="TIGR01458">
    <property type="entry name" value="HAD-SF-IIA-hyp3"/>
    <property type="match status" value="1"/>
</dbReference>
<dbReference type="InterPro" id="IPR036412">
    <property type="entry name" value="HAD-like_sf"/>
</dbReference>
<dbReference type="InterPro" id="IPR006357">
    <property type="entry name" value="HAD-SF_hydro_IIA"/>
</dbReference>
<accession>Q0F1U1</accession>
<dbReference type="eggNOG" id="COG0647">
    <property type="taxonomic scope" value="Bacteria"/>
</dbReference>
<dbReference type="GO" id="GO:0046872">
    <property type="term" value="F:metal ion binding"/>
    <property type="evidence" value="ECO:0007669"/>
    <property type="project" value="UniProtKB-KW"/>
</dbReference>
<keyword evidence="4" id="KW-0460">Magnesium</keyword>
<dbReference type="Pfam" id="PF13242">
    <property type="entry name" value="Hydrolase_like"/>
    <property type="match status" value="1"/>
</dbReference>
<dbReference type="EMBL" id="AATS01000002">
    <property type="protein sequence ID" value="EAU55809.1"/>
    <property type="molecule type" value="Genomic_DNA"/>
</dbReference>
<evidence type="ECO:0000256" key="2">
    <source>
        <dbReference type="ARBA" id="ARBA00007958"/>
    </source>
</evidence>
<dbReference type="STRING" id="314344.AL013_05615"/>
<dbReference type="NCBIfam" id="TIGR01460">
    <property type="entry name" value="HAD-SF-IIA"/>
    <property type="match status" value="1"/>
</dbReference>